<feature type="region of interest" description="Disordered" evidence="1">
    <location>
        <begin position="350"/>
        <end position="426"/>
    </location>
</feature>
<dbReference type="EMBL" id="JAKMXF010000222">
    <property type="protein sequence ID" value="KAI6654228.1"/>
    <property type="molecule type" value="Genomic_DNA"/>
</dbReference>
<dbReference type="AlphaFoldDB" id="A0AAV7JYV5"/>
<protein>
    <submittedName>
        <fullName evidence="3">Rab11 family-interacting protein 1-like isoform X2</fullName>
    </submittedName>
</protein>
<keyword evidence="4" id="KW-1185">Reference proteome</keyword>
<feature type="region of interest" description="Disordered" evidence="1">
    <location>
        <begin position="311"/>
        <end position="337"/>
    </location>
</feature>
<feature type="domain" description="C2" evidence="2">
    <location>
        <begin position="1"/>
        <end position="115"/>
    </location>
</feature>
<name>A0AAV7JYV5_9METZ</name>
<dbReference type="SUPFAM" id="SSF49562">
    <property type="entry name" value="C2 domain (Calcium/lipid-binding domain, CaLB)"/>
    <property type="match status" value="1"/>
</dbReference>
<dbReference type="Proteomes" id="UP001165289">
    <property type="component" value="Unassembled WGS sequence"/>
</dbReference>
<accession>A0AAV7JYV5</accession>
<evidence type="ECO:0000256" key="1">
    <source>
        <dbReference type="SAM" id="MobiDB-lite"/>
    </source>
</evidence>
<sequence>MTDCPMLNSGPMRVLLKSKLRVKVHSAQGLVCKQKQGYNNTSIRLKVGEKVQETEIAEKQRAPVWSQSFDFLVPEPKTNIQVTAFHHRKLKKEFLGRILISVSDILSLYTSSKSSAKETVGYLFRNKTDLFDKDRGEVYISFDFVPIDFSVPSEPNSNSDPDSYAIRGVSKKGDLLSGDTPLINSSLSRSQSLRFKSRSRPNLSSRDLIKPSFDCTEARLLKRENMARKAKFREQWADTESETSASAKDSPTNPNFSDSDIDSLSDLDCGTKAVSYKNKFSETNFSRNIPMVRGSPDGSCSAHKSKELLTIHREENSRDSSPLLSDPAKLRRSSSAISVRVNVKSATSLFKPLKPSTNSDCNPSSQQELAGPSQSAVITGRRSVRTTSKLSIPSSEDSQLITPRHESSYILSPADSKNDTNPKLSKSNAPAIIAKLEAKELEADSDEEQTWNLSSFSSEEAKTAVELRSNSKEKLVHIILKLKQDYSSLERTHIETQRYLDELLSKIMRYNPDLLCKQ</sequence>
<feature type="compositionally biased region" description="Polar residues" evidence="1">
    <location>
        <begin position="242"/>
        <end position="256"/>
    </location>
</feature>
<feature type="region of interest" description="Disordered" evidence="1">
    <location>
        <begin position="232"/>
        <end position="261"/>
    </location>
</feature>
<organism evidence="3 4">
    <name type="scientific">Oopsacas minuta</name>
    <dbReference type="NCBI Taxonomy" id="111878"/>
    <lineage>
        <taxon>Eukaryota</taxon>
        <taxon>Metazoa</taxon>
        <taxon>Porifera</taxon>
        <taxon>Hexactinellida</taxon>
        <taxon>Hexasterophora</taxon>
        <taxon>Lyssacinosida</taxon>
        <taxon>Leucopsacidae</taxon>
        <taxon>Oopsacas</taxon>
    </lineage>
</organism>
<comment type="caution">
    <text evidence="3">The sequence shown here is derived from an EMBL/GenBank/DDBJ whole genome shotgun (WGS) entry which is preliminary data.</text>
</comment>
<dbReference type="InterPro" id="IPR035892">
    <property type="entry name" value="C2_domain_sf"/>
</dbReference>
<evidence type="ECO:0000313" key="4">
    <source>
        <dbReference type="Proteomes" id="UP001165289"/>
    </source>
</evidence>
<evidence type="ECO:0000259" key="2">
    <source>
        <dbReference type="PROSITE" id="PS50004"/>
    </source>
</evidence>
<dbReference type="SMART" id="SM00239">
    <property type="entry name" value="C2"/>
    <property type="match status" value="1"/>
</dbReference>
<feature type="compositionally biased region" description="Polar residues" evidence="1">
    <location>
        <begin position="385"/>
        <end position="401"/>
    </location>
</feature>
<dbReference type="Gene3D" id="2.60.40.150">
    <property type="entry name" value="C2 domain"/>
    <property type="match status" value="1"/>
</dbReference>
<reference evidence="3 4" key="1">
    <citation type="journal article" date="2023" name="BMC Biol.">
        <title>The compact genome of the sponge Oopsacas minuta (Hexactinellida) is lacking key metazoan core genes.</title>
        <authorList>
            <person name="Santini S."/>
            <person name="Schenkelaars Q."/>
            <person name="Jourda C."/>
            <person name="Duchesne M."/>
            <person name="Belahbib H."/>
            <person name="Rocher C."/>
            <person name="Selva M."/>
            <person name="Riesgo A."/>
            <person name="Vervoort M."/>
            <person name="Leys S.P."/>
            <person name="Kodjabachian L."/>
            <person name="Le Bivic A."/>
            <person name="Borchiellini C."/>
            <person name="Claverie J.M."/>
            <person name="Renard E."/>
        </authorList>
    </citation>
    <scope>NUCLEOTIDE SEQUENCE [LARGE SCALE GENOMIC DNA]</scope>
    <source>
        <strain evidence="3">SPO-2</strain>
    </source>
</reference>
<dbReference type="PROSITE" id="PS50004">
    <property type="entry name" value="C2"/>
    <property type="match status" value="1"/>
</dbReference>
<evidence type="ECO:0000313" key="3">
    <source>
        <dbReference type="EMBL" id="KAI6654228.1"/>
    </source>
</evidence>
<feature type="compositionally biased region" description="Polar residues" evidence="1">
    <location>
        <begin position="355"/>
        <end position="377"/>
    </location>
</feature>
<proteinExistence type="predicted"/>
<dbReference type="Pfam" id="PF00168">
    <property type="entry name" value="C2"/>
    <property type="match status" value="1"/>
</dbReference>
<gene>
    <name evidence="3" type="ORF">LOD99_627</name>
</gene>
<dbReference type="InterPro" id="IPR000008">
    <property type="entry name" value="C2_dom"/>
</dbReference>